<feature type="transmembrane region" description="Helical" evidence="1">
    <location>
        <begin position="76"/>
        <end position="101"/>
    </location>
</feature>
<keyword evidence="1" id="KW-1133">Transmembrane helix</keyword>
<keyword evidence="1" id="KW-0812">Transmembrane</keyword>
<keyword evidence="1" id="KW-0472">Membrane</keyword>
<gene>
    <name evidence="2" type="ORF">SNE35_09755</name>
</gene>
<organism evidence="2 3">
    <name type="scientific">Roseateles agri</name>
    <dbReference type="NCBI Taxonomy" id="3098619"/>
    <lineage>
        <taxon>Bacteria</taxon>
        <taxon>Pseudomonadati</taxon>
        <taxon>Pseudomonadota</taxon>
        <taxon>Betaproteobacteria</taxon>
        <taxon>Burkholderiales</taxon>
        <taxon>Sphaerotilaceae</taxon>
        <taxon>Roseateles</taxon>
    </lineage>
</organism>
<comment type="caution">
    <text evidence="2">The sequence shown here is derived from an EMBL/GenBank/DDBJ whole genome shotgun (WGS) entry which is preliminary data.</text>
</comment>
<proteinExistence type="predicted"/>
<dbReference type="Proteomes" id="UP001285263">
    <property type="component" value="Unassembled WGS sequence"/>
</dbReference>
<evidence type="ECO:0000256" key="1">
    <source>
        <dbReference type="SAM" id="Phobius"/>
    </source>
</evidence>
<name>A0ABU5DEU4_9BURK</name>
<feature type="transmembrane region" description="Helical" evidence="1">
    <location>
        <begin position="42"/>
        <end position="64"/>
    </location>
</feature>
<evidence type="ECO:0000313" key="2">
    <source>
        <dbReference type="EMBL" id="MDY0744793.1"/>
    </source>
</evidence>
<dbReference type="RefSeq" id="WP_320422705.1">
    <property type="nucleotide sequence ID" value="NZ_JAXCLA010000003.1"/>
</dbReference>
<sequence>MSRVFEAIAAAPLAVVNAIEFLGRRRGDDDITAEWRARWRAVAGSSLAVLLAFGVAMFAAPMLDIVSPGAAPIRDVLAWLLMAPMLAAMTWAAIAALRVWLFEREHFAQ</sequence>
<dbReference type="EMBL" id="JAXCLA010000003">
    <property type="protein sequence ID" value="MDY0744793.1"/>
    <property type="molecule type" value="Genomic_DNA"/>
</dbReference>
<protein>
    <submittedName>
        <fullName evidence="2">Uncharacterized protein</fullName>
    </submittedName>
</protein>
<reference evidence="2 3" key="1">
    <citation type="submission" date="2023-11" db="EMBL/GenBank/DDBJ databases">
        <title>Paucibacter sp. nov., isolated from fresh soil in Korea.</title>
        <authorList>
            <person name="Le N.T.T."/>
        </authorList>
    </citation>
    <scope>NUCLEOTIDE SEQUENCE [LARGE SCALE GENOMIC DNA]</scope>
    <source>
        <strain evidence="2 3">R3-3</strain>
    </source>
</reference>
<keyword evidence="3" id="KW-1185">Reference proteome</keyword>
<evidence type="ECO:0000313" key="3">
    <source>
        <dbReference type="Proteomes" id="UP001285263"/>
    </source>
</evidence>
<accession>A0ABU5DEU4</accession>